<keyword evidence="4 6" id="KW-0949">S-adenosyl-L-methionine</keyword>
<feature type="binding site" evidence="6">
    <location>
        <position position="340"/>
    </location>
    <ligand>
        <name>S-adenosyl-L-methionine</name>
        <dbReference type="ChEBI" id="CHEBI:59789"/>
    </ligand>
</feature>
<evidence type="ECO:0000256" key="3">
    <source>
        <dbReference type="ARBA" id="ARBA00022679"/>
    </source>
</evidence>
<proteinExistence type="inferred from homology"/>
<dbReference type="GO" id="GO:0070041">
    <property type="term" value="F:rRNA (uridine-C5-)-methyltransferase activity"/>
    <property type="evidence" value="ECO:0007669"/>
    <property type="project" value="TreeGrafter"/>
</dbReference>
<feature type="binding site" evidence="6">
    <location>
        <position position="272"/>
    </location>
    <ligand>
        <name>S-adenosyl-L-methionine</name>
        <dbReference type="ChEBI" id="CHEBI:59789"/>
    </ligand>
</feature>
<keyword evidence="9" id="KW-1185">Reference proteome</keyword>
<dbReference type="PANTHER" id="PTHR11061:SF49">
    <property type="entry name" value="23S RRNA (URACIL(1939)-C(5))-METHYLTRANSFERASE RLMD"/>
    <property type="match status" value="1"/>
</dbReference>
<dbReference type="PANTHER" id="PTHR11061">
    <property type="entry name" value="RNA M5U METHYLTRANSFERASE"/>
    <property type="match status" value="1"/>
</dbReference>
<dbReference type="GO" id="GO:0070475">
    <property type="term" value="P:rRNA base methylation"/>
    <property type="evidence" value="ECO:0007669"/>
    <property type="project" value="TreeGrafter"/>
</dbReference>
<dbReference type="Gene3D" id="2.40.50.1070">
    <property type="match status" value="1"/>
</dbReference>
<evidence type="ECO:0000256" key="6">
    <source>
        <dbReference type="PROSITE-ProRule" id="PRU01024"/>
    </source>
</evidence>
<dbReference type="OrthoDB" id="9804590at2"/>
<comment type="similarity">
    <text evidence="6">Belongs to the class I-like SAM-binding methyltransferase superfamily. RNA M5U methyltransferase family.</text>
</comment>
<feature type="binding site" evidence="6">
    <location>
        <position position="292"/>
    </location>
    <ligand>
        <name>S-adenosyl-L-methionine</name>
        <dbReference type="ChEBI" id="CHEBI:59789"/>
    </ligand>
</feature>
<dbReference type="Gene3D" id="2.40.50.140">
    <property type="entry name" value="Nucleic acid-binding proteins"/>
    <property type="match status" value="1"/>
</dbReference>
<keyword evidence="1" id="KW-0479">Metal-binding</keyword>
<keyword evidence="5" id="KW-0411">Iron-sulfur</keyword>
<dbReference type="InterPro" id="IPR030390">
    <property type="entry name" value="MeTrfase_TrmA_AS"/>
</dbReference>
<feature type="binding site" evidence="6">
    <location>
        <position position="245"/>
    </location>
    <ligand>
        <name>S-adenosyl-L-methionine</name>
        <dbReference type="ChEBI" id="CHEBI:59789"/>
    </ligand>
</feature>
<protein>
    <submittedName>
        <fullName evidence="8">Class I SAM-dependent RNA methyltransferase</fullName>
    </submittedName>
</protein>
<accession>A0A438AHJ9</accession>
<sequence length="409" mass="43184">MPQFRIERLGHLGDGIARGPDGAPVFAARTLPGELIEGEVTGDRIAAPRIVEPSSERVSPPCRHYRACGGCALQHAADPFVAGWKADVVRAALAAHDLDAPIRGIATSPANSRRRAVLSGHRTKKGALVGFHGRASETLTEIPGCLVLRPEILAALPAFERLVVLGGSRKGEMALHVTLSEDGLDLAVSGGKPLDRDLRVALADWVGQADVARLTWNGEQLAEARPPGQTLGTARVVPPAGAFLQATRDGQAALTAAVTEAVGNADRVVDLFAGGGTFALPLAARAEVHAVEGDAAMLAALDRGWRHAPGLRRVTTETRDLFRRPILPDELSRFDAAVIDPPRAGAEAQTDALAEAGPATIAAVSCNPTTFARDAARLVRAGYGLDWIAVVDQFRWSTHVELAARFSRH</sequence>
<feature type="active site" description="Nucleophile" evidence="6">
    <location>
        <position position="366"/>
    </location>
</feature>
<dbReference type="PROSITE" id="PS01230">
    <property type="entry name" value="TRMA_1"/>
    <property type="match status" value="1"/>
</dbReference>
<gene>
    <name evidence="8" type="ORF">EKE94_11605</name>
</gene>
<name>A0A438AHJ9_9RHOB</name>
<reference evidence="8 9" key="1">
    <citation type="submission" date="2018-11" db="EMBL/GenBank/DDBJ databases">
        <title>Mesobaculum littorinae gen. nov., sp. nov., isolated from Littorina scabra that represents a novel genus of the order Rhodobacteraceae.</title>
        <authorList>
            <person name="Li F."/>
        </authorList>
    </citation>
    <scope>NUCLEOTIDE SEQUENCE [LARGE SCALE GENOMIC DNA]</scope>
    <source>
        <strain evidence="8 9">M0103</strain>
    </source>
</reference>
<keyword evidence="1" id="KW-0408">Iron</keyword>
<keyword evidence="1" id="KW-0004">4Fe-4S</keyword>
<dbReference type="EMBL" id="RQXX01000003">
    <property type="protein sequence ID" value="RVV98095.1"/>
    <property type="molecule type" value="Genomic_DNA"/>
</dbReference>
<dbReference type="AlphaFoldDB" id="A0A438AHJ9"/>
<evidence type="ECO:0000256" key="1">
    <source>
        <dbReference type="ARBA" id="ARBA00022485"/>
    </source>
</evidence>
<dbReference type="Proteomes" id="UP000285908">
    <property type="component" value="Unassembled WGS sequence"/>
</dbReference>
<keyword evidence="2 6" id="KW-0489">Methyltransferase</keyword>
<keyword evidence="3 6" id="KW-0808">Transferase</keyword>
<dbReference type="CDD" id="cd02440">
    <property type="entry name" value="AdoMet_MTases"/>
    <property type="match status" value="1"/>
</dbReference>
<dbReference type="SUPFAM" id="SSF53335">
    <property type="entry name" value="S-adenosyl-L-methionine-dependent methyltransferases"/>
    <property type="match status" value="1"/>
</dbReference>
<dbReference type="GO" id="GO:0051539">
    <property type="term" value="F:4 iron, 4 sulfur cluster binding"/>
    <property type="evidence" value="ECO:0007669"/>
    <property type="project" value="UniProtKB-KW"/>
</dbReference>
<evidence type="ECO:0000256" key="5">
    <source>
        <dbReference type="ARBA" id="ARBA00023014"/>
    </source>
</evidence>
<dbReference type="Pfam" id="PF05958">
    <property type="entry name" value="tRNA_U5-meth_tr"/>
    <property type="match status" value="1"/>
</dbReference>
<evidence type="ECO:0000256" key="4">
    <source>
        <dbReference type="ARBA" id="ARBA00022691"/>
    </source>
</evidence>
<dbReference type="InterPro" id="IPR012340">
    <property type="entry name" value="NA-bd_OB-fold"/>
</dbReference>
<dbReference type="InterPro" id="IPR010280">
    <property type="entry name" value="U5_MeTrfase_fam"/>
</dbReference>
<evidence type="ECO:0000256" key="7">
    <source>
        <dbReference type="PROSITE-ProRule" id="PRU10015"/>
    </source>
</evidence>
<dbReference type="Gene3D" id="3.40.50.150">
    <property type="entry name" value="Vaccinia Virus protein VP39"/>
    <property type="match status" value="1"/>
</dbReference>
<evidence type="ECO:0000256" key="2">
    <source>
        <dbReference type="ARBA" id="ARBA00022603"/>
    </source>
</evidence>
<feature type="active site" evidence="7">
    <location>
        <position position="366"/>
    </location>
</feature>
<dbReference type="RefSeq" id="WP_127906761.1">
    <property type="nucleotide sequence ID" value="NZ_RQXX01000003.1"/>
</dbReference>
<dbReference type="InterPro" id="IPR029063">
    <property type="entry name" value="SAM-dependent_MTases_sf"/>
</dbReference>
<dbReference type="PROSITE" id="PS51687">
    <property type="entry name" value="SAM_MT_RNA_M5U"/>
    <property type="match status" value="1"/>
</dbReference>
<evidence type="ECO:0000313" key="8">
    <source>
        <dbReference type="EMBL" id="RVV98095.1"/>
    </source>
</evidence>
<organism evidence="8 9">
    <name type="scientific">Mesobaculum littorinae</name>
    <dbReference type="NCBI Taxonomy" id="2486419"/>
    <lineage>
        <taxon>Bacteria</taxon>
        <taxon>Pseudomonadati</taxon>
        <taxon>Pseudomonadota</taxon>
        <taxon>Alphaproteobacteria</taxon>
        <taxon>Rhodobacterales</taxon>
        <taxon>Roseobacteraceae</taxon>
        <taxon>Mesobaculum</taxon>
    </lineage>
</organism>
<comment type="caution">
    <text evidence="8">The sequence shown here is derived from an EMBL/GenBank/DDBJ whole genome shotgun (WGS) entry which is preliminary data.</text>
</comment>
<evidence type="ECO:0000313" key="9">
    <source>
        <dbReference type="Proteomes" id="UP000285908"/>
    </source>
</evidence>